<comment type="caution">
    <text evidence="4">The sequence shown here is derived from an EMBL/GenBank/DDBJ whole genome shotgun (WGS) entry which is preliminary data.</text>
</comment>
<dbReference type="EMBL" id="PPTO01000019">
    <property type="protein sequence ID" value="RDB55509.1"/>
    <property type="molecule type" value="Genomic_DNA"/>
</dbReference>
<sequence>MQTPICLTSKHRPRTSGRLNVMAQSIISKEELLENAYEIAEEGGISALSIRGLATKSGVSVGTVYRFFAAKDELTIATIELYFARAFYKEFCHLDTHTAFVDYCEKMNASMHQVFNHFREYWLRGAETLPSAERAAARLRESQQIEHVVNGLVEIYKHDPNIVADLPDGFTPRSVCEFTLDNVLGSLRHQNGDCKVLFGLLRSTLYKSEE</sequence>
<dbReference type="Proteomes" id="UP000253975">
    <property type="component" value="Unassembled WGS sequence"/>
</dbReference>
<dbReference type="SUPFAM" id="SSF46689">
    <property type="entry name" value="Homeodomain-like"/>
    <property type="match status" value="1"/>
</dbReference>
<dbReference type="Pfam" id="PF00440">
    <property type="entry name" value="TetR_N"/>
    <property type="match status" value="1"/>
</dbReference>
<protein>
    <recommendedName>
        <fullName evidence="3">HTH tetR-type domain-containing protein</fullName>
    </recommendedName>
</protein>
<dbReference type="GO" id="GO:0003677">
    <property type="term" value="F:DNA binding"/>
    <property type="evidence" value="ECO:0007669"/>
    <property type="project" value="UniProtKB-UniRule"/>
</dbReference>
<dbReference type="Gene3D" id="1.10.357.10">
    <property type="entry name" value="Tetracycline Repressor, domain 2"/>
    <property type="match status" value="1"/>
</dbReference>
<organism evidence="4 5">
    <name type="scientific">Slackia isoflavoniconvertens</name>
    <dbReference type="NCBI Taxonomy" id="572010"/>
    <lineage>
        <taxon>Bacteria</taxon>
        <taxon>Bacillati</taxon>
        <taxon>Actinomycetota</taxon>
        <taxon>Coriobacteriia</taxon>
        <taxon>Eggerthellales</taxon>
        <taxon>Eggerthellaceae</taxon>
        <taxon>Slackia</taxon>
    </lineage>
</organism>
<feature type="DNA-binding region" description="H-T-H motif" evidence="2">
    <location>
        <begin position="49"/>
        <end position="68"/>
    </location>
</feature>
<evidence type="ECO:0000313" key="5">
    <source>
        <dbReference type="Proteomes" id="UP000253975"/>
    </source>
</evidence>
<evidence type="ECO:0000313" key="4">
    <source>
        <dbReference type="EMBL" id="RDB55509.1"/>
    </source>
</evidence>
<dbReference type="PROSITE" id="PS50977">
    <property type="entry name" value="HTH_TETR_2"/>
    <property type="match status" value="1"/>
</dbReference>
<gene>
    <name evidence="4" type="ORF">C1881_09395</name>
</gene>
<evidence type="ECO:0000256" key="2">
    <source>
        <dbReference type="PROSITE-ProRule" id="PRU00335"/>
    </source>
</evidence>
<dbReference type="InterPro" id="IPR001647">
    <property type="entry name" value="HTH_TetR"/>
</dbReference>
<evidence type="ECO:0000256" key="1">
    <source>
        <dbReference type="ARBA" id="ARBA00023125"/>
    </source>
</evidence>
<dbReference type="AlphaFoldDB" id="A0A369L9X2"/>
<reference evidence="4 5" key="1">
    <citation type="journal article" date="2018" name="Elife">
        <title>Discovery and characterization of a prevalent human gut bacterial enzyme sufficient for the inactivation of a family of plant toxins.</title>
        <authorList>
            <person name="Koppel N."/>
            <person name="Bisanz J.E."/>
            <person name="Pandelia M.E."/>
            <person name="Turnbaugh P.J."/>
            <person name="Balskus E.P."/>
        </authorList>
    </citation>
    <scope>NUCLEOTIDE SEQUENCE [LARGE SCALE GENOMIC DNA]</scope>
    <source>
        <strain evidence="4 5">OB21 GAM31</strain>
    </source>
</reference>
<feature type="domain" description="HTH tetR-type" evidence="3">
    <location>
        <begin position="26"/>
        <end position="86"/>
    </location>
</feature>
<accession>A0A369L9X2</accession>
<proteinExistence type="predicted"/>
<keyword evidence="1 2" id="KW-0238">DNA-binding</keyword>
<dbReference type="InterPro" id="IPR009057">
    <property type="entry name" value="Homeodomain-like_sf"/>
</dbReference>
<name>A0A369L9X2_9ACTN</name>
<dbReference type="PROSITE" id="PS01081">
    <property type="entry name" value="HTH_TETR_1"/>
    <property type="match status" value="1"/>
</dbReference>
<evidence type="ECO:0000259" key="3">
    <source>
        <dbReference type="PROSITE" id="PS50977"/>
    </source>
</evidence>
<dbReference type="InterPro" id="IPR023772">
    <property type="entry name" value="DNA-bd_HTH_TetR-type_CS"/>
</dbReference>
<dbReference type="PRINTS" id="PR00455">
    <property type="entry name" value="HTHTETR"/>
</dbReference>